<dbReference type="PROSITE" id="PS00605">
    <property type="entry name" value="ATPASE_C"/>
    <property type="match status" value="1"/>
</dbReference>
<evidence type="ECO:0000256" key="5">
    <source>
        <dbReference type="ARBA" id="ARBA00022547"/>
    </source>
</evidence>
<evidence type="ECO:0000256" key="12">
    <source>
        <dbReference type="ARBA" id="ARBA00023128"/>
    </source>
</evidence>
<dbReference type="InterPro" id="IPR000454">
    <property type="entry name" value="ATP_synth_F0_csu"/>
</dbReference>
<dbReference type="GeneTree" id="ENSGT00940000157455"/>
<reference evidence="19" key="1">
    <citation type="submission" date="2025-08" db="UniProtKB">
        <authorList>
            <consortium name="Ensembl"/>
        </authorList>
    </citation>
    <scope>IDENTIFICATION</scope>
</reference>
<feature type="domain" description="V-ATPase proteolipid subunit C-like" evidence="18">
    <location>
        <begin position="75"/>
        <end position="130"/>
    </location>
</feature>
<comment type="similarity">
    <text evidence="2 17">Belongs to the ATPase C chain family.</text>
</comment>
<dbReference type="GO" id="GO:0033177">
    <property type="term" value="C:proton-transporting two-sector ATPase complex, proton-transporting domain"/>
    <property type="evidence" value="ECO:0007669"/>
    <property type="project" value="InterPro"/>
</dbReference>
<dbReference type="FunFam" id="1.20.20.10:FF:000003">
    <property type="entry name" value="Atp synthase f complex subunit mitochondrial"/>
    <property type="match status" value="1"/>
</dbReference>
<evidence type="ECO:0000256" key="8">
    <source>
        <dbReference type="ARBA" id="ARBA00022946"/>
    </source>
</evidence>
<organism evidence="19 20">
    <name type="scientific">Canis lupus dingo</name>
    <name type="common">dingo</name>
    <dbReference type="NCBI Taxonomy" id="286419"/>
    <lineage>
        <taxon>Eukaryota</taxon>
        <taxon>Metazoa</taxon>
        <taxon>Chordata</taxon>
        <taxon>Craniata</taxon>
        <taxon>Vertebrata</taxon>
        <taxon>Euteleostomi</taxon>
        <taxon>Mammalia</taxon>
        <taxon>Eutheria</taxon>
        <taxon>Laurasiatheria</taxon>
        <taxon>Carnivora</taxon>
        <taxon>Caniformia</taxon>
        <taxon>Canidae</taxon>
        <taxon>Canis</taxon>
    </lineage>
</organism>
<keyword evidence="20" id="KW-1185">Reference proteome</keyword>
<keyword evidence="13 17" id="KW-0472">Membrane</keyword>
<evidence type="ECO:0000256" key="16">
    <source>
        <dbReference type="ARBA" id="ARBA00033111"/>
    </source>
</evidence>
<accession>A0A8C0QTU7</accession>
<dbReference type="PANTHER" id="PTHR10031">
    <property type="entry name" value="ATP SYNTHASE LIPID-BINDING PROTEIN, MITOCHONDRIAL"/>
    <property type="match status" value="1"/>
</dbReference>
<evidence type="ECO:0000256" key="4">
    <source>
        <dbReference type="ARBA" id="ARBA00022481"/>
    </source>
</evidence>
<evidence type="ECO:0000256" key="17">
    <source>
        <dbReference type="RuleBase" id="RU004221"/>
    </source>
</evidence>
<keyword evidence="7 17" id="KW-0375">Hydrogen ion transport</keyword>
<dbReference type="Gene3D" id="1.20.20.10">
    <property type="entry name" value="F1F0 ATP synthase subunit C"/>
    <property type="match status" value="1"/>
</dbReference>
<feature type="transmembrane region" description="Helical" evidence="17">
    <location>
        <begin position="112"/>
        <end position="129"/>
    </location>
</feature>
<keyword evidence="5" id="KW-0138">CF(0)</keyword>
<keyword evidence="9 17" id="KW-1133">Transmembrane helix</keyword>
<evidence type="ECO:0000313" key="20">
    <source>
        <dbReference type="Proteomes" id="UP000694391"/>
    </source>
</evidence>
<keyword evidence="8" id="KW-0809">Transit peptide</keyword>
<dbReference type="PANTHER" id="PTHR10031:SF51">
    <property type="entry name" value="ATP SYNTHASE F(0) COMPLEX SUBUNIT C1, MITOCHONDRIAL"/>
    <property type="match status" value="1"/>
</dbReference>
<dbReference type="Ensembl" id="ENSCAFT00020003029.1">
    <property type="protein sequence ID" value="ENSCAFP00020002621.1"/>
    <property type="gene ID" value="ENSCAFG00020002215.1"/>
</dbReference>
<feature type="transmembrane region" description="Helical" evidence="17">
    <location>
        <begin position="74"/>
        <end position="100"/>
    </location>
</feature>
<dbReference type="Proteomes" id="UP000694391">
    <property type="component" value="Unplaced"/>
</dbReference>
<proteinExistence type="inferred from homology"/>
<evidence type="ECO:0000256" key="7">
    <source>
        <dbReference type="ARBA" id="ARBA00022781"/>
    </source>
</evidence>
<name>A0A8C0QTU7_CANLU</name>
<evidence type="ECO:0000256" key="6">
    <source>
        <dbReference type="ARBA" id="ARBA00022692"/>
    </source>
</evidence>
<dbReference type="InterPro" id="IPR038662">
    <property type="entry name" value="ATP_synth_F0_csu_sf"/>
</dbReference>
<dbReference type="CDD" id="cd18182">
    <property type="entry name" value="ATP-synt_Fo_c_ATP5G3"/>
    <property type="match status" value="1"/>
</dbReference>
<evidence type="ECO:0000256" key="9">
    <source>
        <dbReference type="ARBA" id="ARBA00022989"/>
    </source>
</evidence>
<evidence type="ECO:0000256" key="14">
    <source>
        <dbReference type="ARBA" id="ARBA00029852"/>
    </source>
</evidence>
<dbReference type="PRINTS" id="PR00124">
    <property type="entry name" value="ATPASEC"/>
</dbReference>
<sequence length="130" mass="13439">MYACAKFVSTPFLVRSTSQLLSRSLSAVVLKPPETLPDKSLSSLTAPHPLTSLIPSRSFQTSTISRDIDTAAKFIGAGAATVGVAGSGAGIGTVFGSLIIGYARNPSLKQQLFSYAILGFALSEALGLFA</sequence>
<evidence type="ECO:0000256" key="13">
    <source>
        <dbReference type="ARBA" id="ARBA00023136"/>
    </source>
</evidence>
<evidence type="ECO:0000313" key="19">
    <source>
        <dbReference type="Ensembl" id="ENSCAFP00020002621.1"/>
    </source>
</evidence>
<dbReference type="GO" id="GO:0031966">
    <property type="term" value="C:mitochondrial membrane"/>
    <property type="evidence" value="ECO:0007669"/>
    <property type="project" value="UniProtKB-SubCell"/>
</dbReference>
<keyword evidence="10 17" id="KW-0406">Ion transport</keyword>
<dbReference type="Pfam" id="PF00137">
    <property type="entry name" value="ATP-synt_C"/>
    <property type="match status" value="1"/>
</dbReference>
<reference evidence="19" key="2">
    <citation type="submission" date="2025-09" db="UniProtKB">
        <authorList>
            <consortium name="Ensembl"/>
        </authorList>
    </citation>
    <scope>IDENTIFICATION</scope>
</reference>
<dbReference type="GO" id="GO:0015986">
    <property type="term" value="P:proton motive force-driven ATP synthesis"/>
    <property type="evidence" value="ECO:0007669"/>
    <property type="project" value="InterPro"/>
</dbReference>
<keyword evidence="4" id="KW-0488">Methylation</keyword>
<evidence type="ECO:0000256" key="15">
    <source>
        <dbReference type="ARBA" id="ARBA00032304"/>
    </source>
</evidence>
<protein>
    <recommendedName>
        <fullName evidence="15">ATP synthase lipid-binding protein</fullName>
    </recommendedName>
    <alternativeName>
        <fullName evidence="16">ATPase protein 9</fullName>
    </alternativeName>
    <alternativeName>
        <fullName evidence="14">ATPase subunit c</fullName>
    </alternativeName>
</protein>
<dbReference type="InterPro" id="IPR035921">
    <property type="entry name" value="F/V-ATP_Csub_sf"/>
</dbReference>
<dbReference type="SUPFAM" id="SSF81333">
    <property type="entry name" value="F1F0 ATP synthase subunit C"/>
    <property type="match status" value="1"/>
</dbReference>
<keyword evidence="12" id="KW-0496">Mitochondrion</keyword>
<keyword evidence="3 17" id="KW-0813">Transport</keyword>
<evidence type="ECO:0000256" key="2">
    <source>
        <dbReference type="ARBA" id="ARBA00006704"/>
    </source>
</evidence>
<dbReference type="InterPro" id="IPR002379">
    <property type="entry name" value="ATPase_proteolipid_c-like_dom"/>
</dbReference>
<dbReference type="GO" id="GO:0045259">
    <property type="term" value="C:proton-transporting ATP synthase complex"/>
    <property type="evidence" value="ECO:0007669"/>
    <property type="project" value="UniProtKB-KW"/>
</dbReference>
<dbReference type="GO" id="GO:0008289">
    <property type="term" value="F:lipid binding"/>
    <property type="evidence" value="ECO:0007669"/>
    <property type="project" value="UniProtKB-KW"/>
</dbReference>
<evidence type="ECO:0000259" key="18">
    <source>
        <dbReference type="Pfam" id="PF00137"/>
    </source>
</evidence>
<evidence type="ECO:0000256" key="1">
    <source>
        <dbReference type="ARBA" id="ARBA00004225"/>
    </source>
</evidence>
<dbReference type="GO" id="GO:0015078">
    <property type="term" value="F:proton transmembrane transporter activity"/>
    <property type="evidence" value="ECO:0007669"/>
    <property type="project" value="InterPro"/>
</dbReference>
<keyword evidence="11 17" id="KW-0446">Lipid-binding</keyword>
<dbReference type="AlphaFoldDB" id="A0A8C0QTU7"/>
<comment type="subcellular location">
    <subcellularLocation>
        <location evidence="1">Mitochondrion membrane</location>
        <topology evidence="1">Multi-pass membrane protein</topology>
    </subcellularLocation>
</comment>
<evidence type="ECO:0000256" key="10">
    <source>
        <dbReference type="ARBA" id="ARBA00023065"/>
    </source>
</evidence>
<evidence type="ECO:0000256" key="11">
    <source>
        <dbReference type="ARBA" id="ARBA00023121"/>
    </source>
</evidence>
<keyword evidence="6 17" id="KW-0812">Transmembrane</keyword>
<dbReference type="InterPro" id="IPR020537">
    <property type="entry name" value="ATP_synth_F0_csu_DDCD_BS"/>
</dbReference>
<evidence type="ECO:0000256" key="3">
    <source>
        <dbReference type="ARBA" id="ARBA00022448"/>
    </source>
</evidence>